<feature type="domain" description="Polymerase nucleotidyl transferase" evidence="2">
    <location>
        <begin position="50"/>
        <end position="109"/>
    </location>
</feature>
<dbReference type="SUPFAM" id="SSF81301">
    <property type="entry name" value="Nucleotidyltransferase"/>
    <property type="match status" value="1"/>
</dbReference>
<feature type="domain" description="Adenylyltransferase AadA C-terminal" evidence="3">
    <location>
        <begin position="214"/>
        <end position="270"/>
    </location>
</feature>
<protein>
    <submittedName>
        <fullName evidence="4">Nucleotidyltransferase</fullName>
    </submittedName>
</protein>
<keyword evidence="1 4" id="KW-0808">Transferase</keyword>
<evidence type="ECO:0000256" key="1">
    <source>
        <dbReference type="ARBA" id="ARBA00022679"/>
    </source>
</evidence>
<gene>
    <name evidence="4" type="ORF">COM96_13865</name>
</gene>
<evidence type="ECO:0000259" key="2">
    <source>
        <dbReference type="Pfam" id="PF01909"/>
    </source>
</evidence>
<sequence>MFTKKSRNIYKTGSLCKFAKAFFIGGIDVENVVKHALPAEVKQLMGQYIAELKEIFLDEKIVGVYIYGSIALGAFHIETSDVDFVTVISDSVNEAEKQQLVELHKKLSSSTLGKRMDGMYIPLADLGKYNDEMNEYVYCAEGKADIGYWDINAVTWWTLKNQGITVTGKEAEDLPFQIKWDDVVNTMKYNVEHYWSEKINRPYLFFIEEWVESAVVTMGRILYTLDHKTIVSKDRGLQYLLERSVKEWELLLKEVARIRQNPKEKRMLSRWRRADMTKRYLLHLIEICREKW</sequence>
<dbReference type="GO" id="GO:0016779">
    <property type="term" value="F:nucleotidyltransferase activity"/>
    <property type="evidence" value="ECO:0007669"/>
    <property type="project" value="InterPro"/>
</dbReference>
<evidence type="ECO:0000313" key="4">
    <source>
        <dbReference type="EMBL" id="PEC21625.1"/>
    </source>
</evidence>
<proteinExistence type="predicted"/>
<dbReference type="InterPro" id="IPR043519">
    <property type="entry name" value="NT_sf"/>
</dbReference>
<accession>A0A2A7HYC6</accession>
<dbReference type="Pfam" id="PF01909">
    <property type="entry name" value="NTP_transf_2"/>
    <property type="match status" value="1"/>
</dbReference>
<name>A0A2A7HYC6_BACCE</name>
<dbReference type="Gene3D" id="3.30.460.10">
    <property type="entry name" value="Beta Polymerase, domain 2"/>
    <property type="match status" value="1"/>
</dbReference>
<dbReference type="EMBL" id="NVLK01000026">
    <property type="protein sequence ID" value="PEC21625.1"/>
    <property type="molecule type" value="Genomic_DNA"/>
</dbReference>
<dbReference type="Proteomes" id="UP000220006">
    <property type="component" value="Unassembled WGS sequence"/>
</dbReference>
<organism evidence="4 5">
    <name type="scientific">Bacillus cereus</name>
    <dbReference type="NCBI Taxonomy" id="1396"/>
    <lineage>
        <taxon>Bacteria</taxon>
        <taxon>Bacillati</taxon>
        <taxon>Bacillota</taxon>
        <taxon>Bacilli</taxon>
        <taxon>Bacillales</taxon>
        <taxon>Bacillaceae</taxon>
        <taxon>Bacillus</taxon>
        <taxon>Bacillus cereus group</taxon>
    </lineage>
</organism>
<dbReference type="CDD" id="cd05403">
    <property type="entry name" value="NT_KNTase_like"/>
    <property type="match status" value="1"/>
</dbReference>
<evidence type="ECO:0000259" key="3">
    <source>
        <dbReference type="Pfam" id="PF13427"/>
    </source>
</evidence>
<dbReference type="InterPro" id="IPR025184">
    <property type="entry name" value="AadA_C"/>
</dbReference>
<reference evidence="4 5" key="1">
    <citation type="submission" date="2017-09" db="EMBL/GenBank/DDBJ databases">
        <title>Large-scale bioinformatics analysis of Bacillus genomes uncovers conserved roles of natural products in bacterial physiology.</title>
        <authorList>
            <consortium name="Agbiome Team Llc"/>
            <person name="Bleich R.M."/>
            <person name="Grubbs K.J."/>
            <person name="Santa Maria K.C."/>
            <person name="Allen S.E."/>
            <person name="Farag S."/>
            <person name="Shank E.A."/>
            <person name="Bowers A."/>
        </authorList>
    </citation>
    <scope>NUCLEOTIDE SEQUENCE [LARGE SCALE GENOMIC DNA]</scope>
    <source>
        <strain evidence="4 5">AFS096845</strain>
    </source>
</reference>
<dbReference type="InterPro" id="IPR002934">
    <property type="entry name" value="Polymerase_NTP_transf_dom"/>
</dbReference>
<dbReference type="AlphaFoldDB" id="A0A2A7HYC6"/>
<dbReference type="Pfam" id="PF13427">
    <property type="entry name" value="AadA_C"/>
    <property type="match status" value="1"/>
</dbReference>
<evidence type="ECO:0000313" key="5">
    <source>
        <dbReference type="Proteomes" id="UP000220006"/>
    </source>
</evidence>
<comment type="caution">
    <text evidence="4">The sequence shown here is derived from an EMBL/GenBank/DDBJ whole genome shotgun (WGS) entry which is preliminary data.</text>
</comment>